<gene>
    <name evidence="1" type="ORF">SAMN02927900_01276</name>
</gene>
<dbReference type="InterPro" id="IPR010982">
    <property type="entry name" value="Lambda_DNA-bd_dom_sf"/>
</dbReference>
<evidence type="ECO:0008006" key="3">
    <source>
        <dbReference type="Google" id="ProtNLM"/>
    </source>
</evidence>
<protein>
    <recommendedName>
        <fullName evidence="3">Helix-turn-helix protein</fullName>
    </recommendedName>
</protein>
<dbReference type="EMBL" id="FMTM01000001">
    <property type="protein sequence ID" value="SCW38888.1"/>
    <property type="molecule type" value="Genomic_DNA"/>
</dbReference>
<dbReference type="SUPFAM" id="SSF47413">
    <property type="entry name" value="lambda repressor-like DNA-binding domains"/>
    <property type="match status" value="1"/>
</dbReference>
<reference evidence="1 2" key="1">
    <citation type="submission" date="2016-10" db="EMBL/GenBank/DDBJ databases">
        <authorList>
            <person name="de Groot N.N."/>
        </authorList>
    </citation>
    <scope>NUCLEOTIDE SEQUENCE [LARGE SCALE GENOMIC DNA]</scope>
    <source>
        <strain evidence="1 2">CGMCC 1.3401</strain>
    </source>
</reference>
<sequence length="81" mass="8415">MLTTGNQLKAARALVGIEQIEVAGAAGVHVNTIRAMEASGGMPIAGRAQNVQAVQRALESRGIQFLNHGQPGVRLVGKKEA</sequence>
<dbReference type="GO" id="GO:0003677">
    <property type="term" value="F:DNA binding"/>
    <property type="evidence" value="ECO:0007669"/>
    <property type="project" value="InterPro"/>
</dbReference>
<organism evidence="1 2">
    <name type="scientific">Rhizobium mongolense subsp. loessense</name>
    <dbReference type="NCBI Taxonomy" id="158890"/>
    <lineage>
        <taxon>Bacteria</taxon>
        <taxon>Pseudomonadati</taxon>
        <taxon>Pseudomonadota</taxon>
        <taxon>Alphaproteobacteria</taxon>
        <taxon>Hyphomicrobiales</taxon>
        <taxon>Rhizobiaceae</taxon>
        <taxon>Rhizobium/Agrobacterium group</taxon>
        <taxon>Rhizobium</taxon>
    </lineage>
</organism>
<dbReference type="Gene3D" id="1.10.260.40">
    <property type="entry name" value="lambda repressor-like DNA-binding domains"/>
    <property type="match status" value="1"/>
</dbReference>
<dbReference type="InterPro" id="IPR001387">
    <property type="entry name" value="Cro/C1-type_HTH"/>
</dbReference>
<proteinExistence type="predicted"/>
<evidence type="ECO:0000313" key="1">
    <source>
        <dbReference type="EMBL" id="SCW38888.1"/>
    </source>
</evidence>
<dbReference type="CDD" id="cd00093">
    <property type="entry name" value="HTH_XRE"/>
    <property type="match status" value="1"/>
</dbReference>
<accession>A0A1G4Q3G9</accession>
<name>A0A1G4Q3G9_9HYPH</name>
<evidence type="ECO:0000313" key="2">
    <source>
        <dbReference type="Proteomes" id="UP000199542"/>
    </source>
</evidence>
<dbReference type="Proteomes" id="UP000199542">
    <property type="component" value="Unassembled WGS sequence"/>
</dbReference>
<dbReference type="AlphaFoldDB" id="A0A1G4Q3G9"/>